<reference evidence="2 3" key="1">
    <citation type="submission" date="2023-09" db="EMBL/GenBank/DDBJ databases">
        <authorList>
            <person name="Rey-Velasco X."/>
        </authorList>
    </citation>
    <scope>NUCLEOTIDE SEQUENCE [LARGE SCALE GENOMIC DNA]</scope>
    <source>
        <strain evidence="2 3">F158</strain>
    </source>
</reference>
<sequence length="328" mass="34785">MSRQSNARDSGDVLSSIRRLVAADPLLGPGEAARPAIGPDDDRAPPPSALILMPSQRIEHIPGAPEYPPEAPFAEDAAALAQVAEVLNGPEPAEAPEAPAPAAADSSPETPTRQRPWEEIEAYTDNAPAAWEPDRGDAAARMGDPGEEIAAFFRSTFKPETPDPHGCPSGTGTERRPDRGGRLDLGRAAEDAARALRDEDPDGEPGGRAEEGALHAPEAPVEQAPSDLDTLGSFDPGYDLPWPGDEDDFDSLAPGHTGPSEQEFSSSLEDALSGADGLGGLDEAALSELVTRIVHRELQGSLGERITRNVRKLVRSEVERALELRRFD</sequence>
<evidence type="ECO:0008006" key="4">
    <source>
        <dbReference type="Google" id="ProtNLM"/>
    </source>
</evidence>
<evidence type="ECO:0000313" key="3">
    <source>
        <dbReference type="Proteomes" id="UP001265259"/>
    </source>
</evidence>
<feature type="compositionally biased region" description="Low complexity" evidence="1">
    <location>
        <begin position="268"/>
        <end position="278"/>
    </location>
</feature>
<feature type="region of interest" description="Disordered" evidence="1">
    <location>
        <begin position="85"/>
        <end position="278"/>
    </location>
</feature>
<feature type="compositionally biased region" description="Basic and acidic residues" evidence="1">
    <location>
        <begin position="173"/>
        <end position="198"/>
    </location>
</feature>
<keyword evidence="3" id="KW-1185">Reference proteome</keyword>
<gene>
    <name evidence="2" type="ORF">RM543_11410</name>
</gene>
<dbReference type="EMBL" id="JAVRHL010000003">
    <property type="protein sequence ID" value="MDT0683297.1"/>
    <property type="molecule type" value="Genomic_DNA"/>
</dbReference>
<evidence type="ECO:0000313" key="2">
    <source>
        <dbReference type="EMBL" id="MDT0683297.1"/>
    </source>
</evidence>
<organism evidence="2 3">
    <name type="scientific">Tropicimonas omnivorans</name>
    <dbReference type="NCBI Taxonomy" id="3075590"/>
    <lineage>
        <taxon>Bacteria</taxon>
        <taxon>Pseudomonadati</taxon>
        <taxon>Pseudomonadota</taxon>
        <taxon>Alphaproteobacteria</taxon>
        <taxon>Rhodobacterales</taxon>
        <taxon>Roseobacteraceae</taxon>
        <taxon>Tropicimonas</taxon>
    </lineage>
</organism>
<protein>
    <recommendedName>
        <fullName evidence="4">Glycerol-3-phosphate dehydrogenase</fullName>
    </recommendedName>
</protein>
<dbReference type="Proteomes" id="UP001265259">
    <property type="component" value="Unassembled WGS sequence"/>
</dbReference>
<accession>A0ABU3DHY1</accession>
<name>A0ABU3DHY1_9RHOB</name>
<comment type="caution">
    <text evidence="2">The sequence shown here is derived from an EMBL/GenBank/DDBJ whole genome shotgun (WGS) entry which is preliminary data.</text>
</comment>
<feature type="region of interest" description="Disordered" evidence="1">
    <location>
        <begin position="23"/>
        <end position="49"/>
    </location>
</feature>
<feature type="compositionally biased region" description="Low complexity" evidence="1">
    <location>
        <begin position="85"/>
        <end position="104"/>
    </location>
</feature>
<dbReference type="RefSeq" id="WP_311691709.1">
    <property type="nucleotide sequence ID" value="NZ_JAVRHL010000003.1"/>
</dbReference>
<proteinExistence type="predicted"/>
<evidence type="ECO:0000256" key="1">
    <source>
        <dbReference type="SAM" id="MobiDB-lite"/>
    </source>
</evidence>